<proteinExistence type="predicted"/>
<dbReference type="AlphaFoldDB" id="A0A934IJT3"/>
<dbReference type="RefSeq" id="WP_198917416.1">
    <property type="nucleotide sequence ID" value="NZ_JAEKPD010000018.1"/>
</dbReference>
<dbReference type="GO" id="GO:0032259">
    <property type="term" value="P:methylation"/>
    <property type="evidence" value="ECO:0007669"/>
    <property type="project" value="UniProtKB-KW"/>
</dbReference>
<name>A0A934IJT3_9RHOB</name>
<dbReference type="PANTHER" id="PTHR44068">
    <property type="entry name" value="ZGC:194242"/>
    <property type="match status" value="1"/>
</dbReference>
<keyword evidence="4" id="KW-1185">Reference proteome</keyword>
<accession>A0A934IJT3</accession>
<reference evidence="3" key="1">
    <citation type="submission" date="2020-12" db="EMBL/GenBank/DDBJ databases">
        <title>Bacterial taxonomy.</title>
        <authorList>
            <person name="Pan X."/>
        </authorList>
    </citation>
    <scope>NUCLEOTIDE SEQUENCE</scope>
    <source>
        <strain evidence="3">KCTC 52957</strain>
    </source>
</reference>
<gene>
    <name evidence="3" type="ORF">ILP92_15970</name>
</gene>
<evidence type="ECO:0000256" key="1">
    <source>
        <dbReference type="ARBA" id="ARBA00022679"/>
    </source>
</evidence>
<feature type="domain" description="Methyltransferase type 11" evidence="2">
    <location>
        <begin position="69"/>
        <end position="166"/>
    </location>
</feature>
<dbReference type="Proteomes" id="UP000642488">
    <property type="component" value="Unassembled WGS sequence"/>
</dbReference>
<protein>
    <submittedName>
        <fullName evidence="3">Class I SAM-dependent methyltransferase</fullName>
    </submittedName>
</protein>
<dbReference type="GO" id="GO:0008757">
    <property type="term" value="F:S-adenosylmethionine-dependent methyltransferase activity"/>
    <property type="evidence" value="ECO:0007669"/>
    <property type="project" value="InterPro"/>
</dbReference>
<comment type="caution">
    <text evidence="3">The sequence shown here is derived from an EMBL/GenBank/DDBJ whole genome shotgun (WGS) entry which is preliminary data.</text>
</comment>
<dbReference type="InterPro" id="IPR013216">
    <property type="entry name" value="Methyltransf_11"/>
</dbReference>
<dbReference type="Pfam" id="PF08241">
    <property type="entry name" value="Methyltransf_11"/>
    <property type="match status" value="1"/>
</dbReference>
<evidence type="ECO:0000313" key="4">
    <source>
        <dbReference type="Proteomes" id="UP000642488"/>
    </source>
</evidence>
<organism evidence="3 4">
    <name type="scientific">Palleronia pontilimi</name>
    <dbReference type="NCBI Taxonomy" id="1964209"/>
    <lineage>
        <taxon>Bacteria</taxon>
        <taxon>Pseudomonadati</taxon>
        <taxon>Pseudomonadota</taxon>
        <taxon>Alphaproteobacteria</taxon>
        <taxon>Rhodobacterales</taxon>
        <taxon>Roseobacteraceae</taxon>
        <taxon>Palleronia</taxon>
    </lineage>
</organism>
<dbReference type="EMBL" id="JAEKPD010000018">
    <property type="protein sequence ID" value="MBJ3764246.1"/>
    <property type="molecule type" value="Genomic_DNA"/>
</dbReference>
<dbReference type="CDD" id="cd02440">
    <property type="entry name" value="AdoMet_MTases"/>
    <property type="match status" value="1"/>
</dbReference>
<dbReference type="InterPro" id="IPR050447">
    <property type="entry name" value="Erg6_SMT_methyltransf"/>
</dbReference>
<keyword evidence="1" id="KW-0808">Transferase</keyword>
<evidence type="ECO:0000313" key="3">
    <source>
        <dbReference type="EMBL" id="MBJ3764246.1"/>
    </source>
</evidence>
<keyword evidence="3" id="KW-0489">Methyltransferase</keyword>
<sequence>MTLEQDVARHYTTGDLLARIDVALKESGVDPAKLVVDDLKPVDEFHTGGLEATLALLDQLEIDSNSHVVDLGCGLGGTARHIVHRYGARVTGVDLTPDFVTVAQELNRRVGYDQRITLHEGSVLDVPLTDGVADLVTMFHVGMNIADKNALFAEASRLLRPGGRFALFDVMLGASDADLVYPLPWSGIPETSRVEAPGVYRRAAHAAGLEQVSERDRSQFALDYFARLNRHVLAEGQPPLGIHLLMGDNAAEKLQNYRENVSKGVMAPTEMIFRKPLEVP</sequence>
<dbReference type="SUPFAM" id="SSF53335">
    <property type="entry name" value="S-adenosyl-L-methionine-dependent methyltransferases"/>
    <property type="match status" value="1"/>
</dbReference>
<dbReference type="Gene3D" id="3.40.50.150">
    <property type="entry name" value="Vaccinia Virus protein VP39"/>
    <property type="match status" value="1"/>
</dbReference>
<dbReference type="InterPro" id="IPR029063">
    <property type="entry name" value="SAM-dependent_MTases_sf"/>
</dbReference>
<evidence type="ECO:0000259" key="2">
    <source>
        <dbReference type="Pfam" id="PF08241"/>
    </source>
</evidence>
<dbReference type="PANTHER" id="PTHR44068:SF11">
    <property type="entry name" value="GERANYL DIPHOSPHATE 2-C-METHYLTRANSFERASE"/>
    <property type="match status" value="1"/>
</dbReference>